<name>A0A0A9E4P8_ARUDO</name>
<dbReference type="EMBL" id="GBRH01203902">
    <property type="protein sequence ID" value="JAD93993.1"/>
    <property type="molecule type" value="Transcribed_RNA"/>
</dbReference>
<keyword evidence="1" id="KW-0689">Ribosomal protein</keyword>
<dbReference type="AlphaFoldDB" id="A0A0A9E4P8"/>
<dbReference type="GO" id="GO:0005840">
    <property type="term" value="C:ribosome"/>
    <property type="evidence" value="ECO:0007669"/>
    <property type="project" value="UniProtKB-KW"/>
</dbReference>
<reference evidence="1" key="1">
    <citation type="submission" date="2014-09" db="EMBL/GenBank/DDBJ databases">
        <authorList>
            <person name="Magalhaes I.L.F."/>
            <person name="Oliveira U."/>
            <person name="Santos F.R."/>
            <person name="Vidigal T.H.D.A."/>
            <person name="Brescovit A.D."/>
            <person name="Santos A.J."/>
        </authorList>
    </citation>
    <scope>NUCLEOTIDE SEQUENCE</scope>
    <source>
        <tissue evidence="1">Shoot tissue taken approximately 20 cm above the soil surface</tissue>
    </source>
</reference>
<keyword evidence="1" id="KW-0687">Ribonucleoprotein</keyword>
<evidence type="ECO:0000313" key="1">
    <source>
        <dbReference type="EMBL" id="JAD93993.1"/>
    </source>
</evidence>
<protein>
    <submittedName>
        <fullName evidence="1">Ribosomal protein S9, putative</fullName>
    </submittedName>
</protein>
<accession>A0A0A9E4P8</accession>
<reference evidence="1" key="2">
    <citation type="journal article" date="2015" name="Data Brief">
        <title>Shoot transcriptome of the giant reed, Arundo donax.</title>
        <authorList>
            <person name="Barrero R.A."/>
            <person name="Guerrero F.D."/>
            <person name="Moolhuijzen P."/>
            <person name="Goolsby J.A."/>
            <person name="Tidwell J."/>
            <person name="Bellgard S.E."/>
            <person name="Bellgard M.I."/>
        </authorList>
    </citation>
    <scope>NUCLEOTIDE SEQUENCE</scope>
    <source>
        <tissue evidence="1">Shoot tissue taken approximately 20 cm above the soil surface</tissue>
    </source>
</reference>
<sequence length="92" mass="10114">MVFPRIDLIERTTLSFNPLDPFPKHGRGKGILLLLPTQRPLLIVASPSRLSTRGGRRHRLLVYLIEHVSILTIVRAEALRPGLLGGGGTRGS</sequence>
<proteinExistence type="predicted"/>
<organism evidence="1">
    <name type="scientific">Arundo donax</name>
    <name type="common">Giant reed</name>
    <name type="synonym">Donax arundinaceus</name>
    <dbReference type="NCBI Taxonomy" id="35708"/>
    <lineage>
        <taxon>Eukaryota</taxon>
        <taxon>Viridiplantae</taxon>
        <taxon>Streptophyta</taxon>
        <taxon>Embryophyta</taxon>
        <taxon>Tracheophyta</taxon>
        <taxon>Spermatophyta</taxon>
        <taxon>Magnoliopsida</taxon>
        <taxon>Liliopsida</taxon>
        <taxon>Poales</taxon>
        <taxon>Poaceae</taxon>
        <taxon>PACMAD clade</taxon>
        <taxon>Arundinoideae</taxon>
        <taxon>Arundineae</taxon>
        <taxon>Arundo</taxon>
    </lineage>
</organism>